<sequence length="343" mass="38510">MEKLTPSIPLLVAEISANHKQDLLLAKRHMQAAKHAGAHAIKIQTYRPSCLTLDSRDVIFRIEGDSPWEGRYLYDLYAEACLPWEWHGELFAYAKEIGIELFSSPFSLEALELLESLNCPRYKIASFECIDPLFIYEVASTKKPIVLSTGIALEEEIKEALEMCEKAGNSDITLLQCTSSYPAPLKEANLLAMQRFGEYGVKFGLSDHTLGSLCAIIAAVLGASMIEKHFILERSLGGVDSSFSMEAEEFAQMAAQIQDSILALGDPHHKKTLEELRGKRVFARSLFVKKPIKKGERFTRENIGSFRPNHGMHPRFFSDILGRRASRDLEFAKPLLTQDICKD</sequence>
<organism evidence="3 4">
    <name type="scientific">Helicobacter mustelae (strain ATCC 43772 / CCUG 25715 / CIP 103759 / LMG 18044 / NCTC 12198 / R85-136P)</name>
    <name type="common">Campylobacter mustelae</name>
    <dbReference type="NCBI Taxonomy" id="679897"/>
    <lineage>
        <taxon>Bacteria</taxon>
        <taxon>Pseudomonadati</taxon>
        <taxon>Campylobacterota</taxon>
        <taxon>Epsilonproteobacteria</taxon>
        <taxon>Campylobacterales</taxon>
        <taxon>Helicobacteraceae</taxon>
        <taxon>Helicobacter</taxon>
    </lineage>
</organism>
<dbReference type="GO" id="GO:0016829">
    <property type="term" value="F:lyase activity"/>
    <property type="evidence" value="ECO:0007669"/>
    <property type="project" value="UniProtKB-KW"/>
</dbReference>
<keyword evidence="4" id="KW-1185">Reference proteome</keyword>
<dbReference type="InterPro" id="IPR013974">
    <property type="entry name" value="SAF"/>
</dbReference>
<dbReference type="SMART" id="SM00858">
    <property type="entry name" value="SAF"/>
    <property type="match status" value="1"/>
</dbReference>
<gene>
    <name evidence="3" type="primary">neuB3</name>
    <name evidence="3" type="ordered locus">HMU11700</name>
</gene>
<dbReference type="PANTHER" id="PTHR42966">
    <property type="entry name" value="N-ACETYLNEURAMINATE SYNTHASE"/>
    <property type="match status" value="1"/>
</dbReference>
<dbReference type="InterPro" id="IPR013785">
    <property type="entry name" value="Aldolase_TIM"/>
</dbReference>
<accession>D3UIV0</accession>
<dbReference type="Proteomes" id="UP000001522">
    <property type="component" value="Chromosome"/>
</dbReference>
<feature type="domain" description="AFP-like" evidence="2">
    <location>
        <begin position="285"/>
        <end position="343"/>
    </location>
</feature>
<dbReference type="InterPro" id="IPR057736">
    <property type="entry name" value="SAF_PseI/NeuA/NeuB"/>
</dbReference>
<name>D3UIV0_HELM1</name>
<dbReference type="HOGENOM" id="CLU_040465_0_1_7"/>
<dbReference type="PROSITE" id="PS50844">
    <property type="entry name" value="AFP_LIKE"/>
    <property type="match status" value="1"/>
</dbReference>
<dbReference type="KEGG" id="hms:HMU11700"/>
<dbReference type="GO" id="GO:0016051">
    <property type="term" value="P:carbohydrate biosynthetic process"/>
    <property type="evidence" value="ECO:0007669"/>
    <property type="project" value="InterPro"/>
</dbReference>
<keyword evidence="3" id="KW-0456">Lyase</keyword>
<dbReference type="CDD" id="cd11615">
    <property type="entry name" value="SAF_NeuB_like"/>
    <property type="match status" value="1"/>
</dbReference>
<dbReference type="Gene3D" id="3.90.1210.10">
    <property type="entry name" value="Antifreeze-like/N-acetylneuraminic acid synthase C-terminal domain"/>
    <property type="match status" value="1"/>
</dbReference>
<proteinExistence type="predicted"/>
<evidence type="ECO:0000259" key="2">
    <source>
        <dbReference type="PROSITE" id="PS50844"/>
    </source>
</evidence>
<dbReference type="PANTHER" id="PTHR42966:SF2">
    <property type="entry name" value="PSEUDAMINIC ACID SYNTHASE"/>
    <property type="match status" value="1"/>
</dbReference>
<dbReference type="AlphaFoldDB" id="D3UIV0"/>
<protein>
    <recommendedName>
        <fullName evidence="1">Pseudaminic acid synthase</fullName>
        <ecNumber evidence="1">2.5.1.97</ecNumber>
    </recommendedName>
</protein>
<dbReference type="NCBIfam" id="TIGR03586">
    <property type="entry name" value="PseI"/>
    <property type="match status" value="1"/>
</dbReference>
<dbReference type="InterPro" id="IPR036732">
    <property type="entry name" value="AFP_Neu5c_C_sf"/>
</dbReference>
<evidence type="ECO:0000313" key="4">
    <source>
        <dbReference type="Proteomes" id="UP000001522"/>
    </source>
</evidence>
<evidence type="ECO:0000256" key="1">
    <source>
        <dbReference type="NCBIfam" id="TIGR03586"/>
    </source>
</evidence>
<dbReference type="EC" id="2.5.1.97" evidence="1"/>
<dbReference type="InterPro" id="IPR020030">
    <property type="entry name" value="Pseudaminic_synth_PseI"/>
</dbReference>
<dbReference type="eggNOG" id="COG2089">
    <property type="taxonomic scope" value="Bacteria"/>
</dbReference>
<evidence type="ECO:0000313" key="3">
    <source>
        <dbReference type="EMBL" id="CBG40425.1"/>
    </source>
</evidence>
<dbReference type="SUPFAM" id="SSF51269">
    <property type="entry name" value="AFP III-like domain"/>
    <property type="match status" value="1"/>
</dbReference>
<dbReference type="InterPro" id="IPR013132">
    <property type="entry name" value="PseI/NeuA/B-like_N"/>
</dbReference>
<dbReference type="STRING" id="679897.HMU11700"/>
<dbReference type="GO" id="GO:0047444">
    <property type="term" value="F:N-acylneuraminate-9-phosphate synthase activity"/>
    <property type="evidence" value="ECO:0007669"/>
    <property type="project" value="TreeGrafter"/>
</dbReference>
<dbReference type="EMBL" id="FN555004">
    <property type="protein sequence ID" value="CBG40425.1"/>
    <property type="molecule type" value="Genomic_DNA"/>
</dbReference>
<dbReference type="Pfam" id="PF03102">
    <property type="entry name" value="NeuB"/>
    <property type="match status" value="1"/>
</dbReference>
<dbReference type="Pfam" id="PF08666">
    <property type="entry name" value="SAF"/>
    <property type="match status" value="1"/>
</dbReference>
<dbReference type="InterPro" id="IPR051690">
    <property type="entry name" value="PseI-like"/>
</dbReference>
<reference evidence="3 4" key="1">
    <citation type="journal article" date="2010" name="BMC Genomics">
        <title>Comparative genomics and proteomics of Helicobacter mustelae, an ulcerogenic and carcinogenic gastric pathogen.</title>
        <authorList>
            <person name="O'Toole P.W."/>
            <person name="Snelling W.J."/>
            <person name="Canchaya C."/>
            <person name="Forde B.M."/>
            <person name="Hardie K.R."/>
            <person name="Josenhans C."/>
            <person name="Graham R.L.J."/>
            <person name="McMullan G."/>
            <person name="Parkhill J."/>
            <person name="Belda E."/>
            <person name="Bentley S.D."/>
        </authorList>
    </citation>
    <scope>NUCLEOTIDE SEQUENCE [LARGE SCALE GENOMIC DNA]</scope>
    <source>
        <strain evidence="4">ATCC 43772 / LMG 18044 / NCTC 12198 / 12198</strain>
    </source>
</reference>
<dbReference type="InterPro" id="IPR006190">
    <property type="entry name" value="SAF_AFP_Neu5Ac"/>
</dbReference>
<dbReference type="Gene3D" id="3.20.20.70">
    <property type="entry name" value="Aldolase class I"/>
    <property type="match status" value="1"/>
</dbReference>
<dbReference type="SUPFAM" id="SSF51569">
    <property type="entry name" value="Aldolase"/>
    <property type="match status" value="1"/>
</dbReference>
<dbReference type="RefSeq" id="WP_013023494.1">
    <property type="nucleotide sequence ID" value="NC_013949.1"/>
</dbReference>